<keyword evidence="3 7" id="KW-0812">Transmembrane</keyword>
<keyword evidence="5 7" id="KW-0472">Membrane</keyword>
<dbReference type="PANTHER" id="PTHR20855:SF143">
    <property type="entry name" value="MEMBRANE PROGESTIN RECEPTOR EPSILON"/>
    <property type="match status" value="1"/>
</dbReference>
<feature type="binding site" evidence="6">
    <location>
        <position position="271"/>
    </location>
    <ligand>
        <name>Zn(2+)</name>
        <dbReference type="ChEBI" id="CHEBI:29105"/>
    </ligand>
</feature>
<keyword evidence="4 7" id="KW-1133">Transmembrane helix</keyword>
<dbReference type="AlphaFoldDB" id="A0AAV2PVH0"/>
<dbReference type="GO" id="GO:0046872">
    <property type="term" value="F:metal ion binding"/>
    <property type="evidence" value="ECO:0007669"/>
    <property type="project" value="UniProtKB-KW"/>
</dbReference>
<feature type="transmembrane region" description="Helical" evidence="7">
    <location>
        <begin position="168"/>
        <end position="190"/>
    </location>
</feature>
<dbReference type="EMBL" id="CAXKWB010001800">
    <property type="protein sequence ID" value="CAL4065519.1"/>
    <property type="molecule type" value="Genomic_DNA"/>
</dbReference>
<evidence type="ECO:0008006" key="10">
    <source>
        <dbReference type="Google" id="ProtNLM"/>
    </source>
</evidence>
<evidence type="ECO:0000256" key="1">
    <source>
        <dbReference type="ARBA" id="ARBA00004141"/>
    </source>
</evidence>
<keyword evidence="6" id="KW-0862">Zinc</keyword>
<sequence>MFSASRYIADSFPHLLGHLRDVKQVPVKSADEIDEWHREPGIINGYRHNCSISQAVISLFNATNETVNFWTHFIPTIFFVWQMGLLSSTMPLFQDPYLFPLVCYLFASCAYPLMSCMAHAFCCVSTTASHVCFFMDYAALSIYSWGVAILYYSYAFPKSLMYTWFSSIFLPVATFNAIVATIMACSSRFLTGSPYIRKALRLSAFIIPFLWDTVPLVWYLYTCDDAKDICGESKFYHFRQFASVILASFFYGSHLPERLAPGRFDIIGNSHNLLHLFGIIATNEQLRGSLLDVSSRRVELQSLLWTTSPHWATIVTPLLIFCNFLLIVFFTHALNKKTIKIAKLKKQ</sequence>
<name>A0AAV2PVH0_MEGNR</name>
<comment type="caution">
    <text evidence="8">The sequence shown here is derived from an EMBL/GenBank/DDBJ whole genome shotgun (WGS) entry which is preliminary data.</text>
</comment>
<evidence type="ECO:0000256" key="5">
    <source>
        <dbReference type="ARBA" id="ARBA00023136"/>
    </source>
</evidence>
<feature type="transmembrane region" description="Helical" evidence="7">
    <location>
        <begin position="202"/>
        <end position="221"/>
    </location>
</feature>
<evidence type="ECO:0000313" key="9">
    <source>
        <dbReference type="Proteomes" id="UP001497623"/>
    </source>
</evidence>
<evidence type="ECO:0000256" key="3">
    <source>
        <dbReference type="ARBA" id="ARBA00022692"/>
    </source>
</evidence>
<protein>
    <recommendedName>
        <fullName evidence="10">Membrane progestin receptor gamma</fullName>
    </recommendedName>
</protein>
<feature type="binding site" evidence="6">
    <location>
        <position position="275"/>
    </location>
    <ligand>
        <name>Zn(2+)</name>
        <dbReference type="ChEBI" id="CHEBI:29105"/>
    </ligand>
</feature>
<feature type="transmembrane region" description="Helical" evidence="7">
    <location>
        <begin position="311"/>
        <end position="334"/>
    </location>
</feature>
<evidence type="ECO:0000256" key="6">
    <source>
        <dbReference type="PIRSR" id="PIRSR604254-1"/>
    </source>
</evidence>
<feature type="binding site" evidence="6">
    <location>
        <position position="119"/>
    </location>
    <ligand>
        <name>Zn(2+)</name>
        <dbReference type="ChEBI" id="CHEBI:29105"/>
    </ligand>
</feature>
<feature type="non-terminal residue" evidence="8">
    <location>
        <position position="347"/>
    </location>
</feature>
<comment type="similarity">
    <text evidence="2">Belongs to the ADIPOR family.</text>
</comment>
<reference evidence="8 9" key="1">
    <citation type="submission" date="2024-05" db="EMBL/GenBank/DDBJ databases">
        <authorList>
            <person name="Wallberg A."/>
        </authorList>
    </citation>
    <scope>NUCLEOTIDE SEQUENCE [LARGE SCALE GENOMIC DNA]</scope>
</reference>
<organism evidence="8 9">
    <name type="scientific">Meganyctiphanes norvegica</name>
    <name type="common">Northern krill</name>
    <name type="synonym">Thysanopoda norvegica</name>
    <dbReference type="NCBI Taxonomy" id="48144"/>
    <lineage>
        <taxon>Eukaryota</taxon>
        <taxon>Metazoa</taxon>
        <taxon>Ecdysozoa</taxon>
        <taxon>Arthropoda</taxon>
        <taxon>Crustacea</taxon>
        <taxon>Multicrustacea</taxon>
        <taxon>Malacostraca</taxon>
        <taxon>Eumalacostraca</taxon>
        <taxon>Eucarida</taxon>
        <taxon>Euphausiacea</taxon>
        <taxon>Euphausiidae</taxon>
        <taxon>Meganyctiphanes</taxon>
    </lineage>
</organism>
<gene>
    <name evidence="8" type="ORF">MNOR_LOCUS4847</name>
</gene>
<comment type="subcellular location">
    <subcellularLocation>
        <location evidence="1">Membrane</location>
        <topology evidence="1">Multi-pass membrane protein</topology>
    </subcellularLocation>
</comment>
<evidence type="ECO:0000256" key="7">
    <source>
        <dbReference type="SAM" id="Phobius"/>
    </source>
</evidence>
<keyword evidence="9" id="KW-1185">Reference proteome</keyword>
<dbReference type="Proteomes" id="UP001497623">
    <property type="component" value="Unassembled WGS sequence"/>
</dbReference>
<proteinExistence type="inferred from homology"/>
<evidence type="ECO:0000256" key="4">
    <source>
        <dbReference type="ARBA" id="ARBA00022989"/>
    </source>
</evidence>
<feature type="transmembrane region" description="Helical" evidence="7">
    <location>
        <begin position="134"/>
        <end position="156"/>
    </location>
</feature>
<accession>A0AAV2PVH0</accession>
<dbReference type="PANTHER" id="PTHR20855">
    <property type="entry name" value="ADIPOR/PROGESTIN RECEPTOR-RELATED"/>
    <property type="match status" value="1"/>
</dbReference>
<keyword evidence="6" id="KW-0479">Metal-binding</keyword>
<dbReference type="Pfam" id="PF03006">
    <property type="entry name" value="HlyIII"/>
    <property type="match status" value="1"/>
</dbReference>
<feature type="transmembrane region" description="Helical" evidence="7">
    <location>
        <begin position="97"/>
        <end position="122"/>
    </location>
</feature>
<evidence type="ECO:0000256" key="2">
    <source>
        <dbReference type="ARBA" id="ARBA00007018"/>
    </source>
</evidence>
<dbReference type="InterPro" id="IPR004254">
    <property type="entry name" value="AdipoR/HlyIII-related"/>
</dbReference>
<dbReference type="GO" id="GO:0038023">
    <property type="term" value="F:signaling receptor activity"/>
    <property type="evidence" value="ECO:0007669"/>
    <property type="project" value="TreeGrafter"/>
</dbReference>
<evidence type="ECO:0000313" key="8">
    <source>
        <dbReference type="EMBL" id="CAL4065519.1"/>
    </source>
</evidence>
<dbReference type="GO" id="GO:0016020">
    <property type="term" value="C:membrane"/>
    <property type="evidence" value="ECO:0007669"/>
    <property type="project" value="UniProtKB-SubCell"/>
</dbReference>
<feature type="transmembrane region" description="Helical" evidence="7">
    <location>
        <begin position="67"/>
        <end position="85"/>
    </location>
</feature>